<name>A0ABR2XFL4_9PEZI</name>
<feature type="transmembrane region" description="Helical" evidence="2">
    <location>
        <begin position="211"/>
        <end position="232"/>
    </location>
</feature>
<feature type="transmembrane region" description="Helical" evidence="2">
    <location>
        <begin position="287"/>
        <end position="308"/>
    </location>
</feature>
<feature type="compositionally biased region" description="Polar residues" evidence="1">
    <location>
        <begin position="455"/>
        <end position="477"/>
    </location>
</feature>
<reference evidence="3 4" key="1">
    <citation type="submission" date="2024-02" db="EMBL/GenBank/DDBJ databases">
        <title>First draft genome assembly of two strains of Seiridium cardinale.</title>
        <authorList>
            <person name="Emiliani G."/>
            <person name="Scali E."/>
        </authorList>
    </citation>
    <scope>NUCLEOTIDE SEQUENCE [LARGE SCALE GENOMIC DNA]</scope>
    <source>
        <strain evidence="3 4">BM-138-000479</strain>
    </source>
</reference>
<dbReference type="Proteomes" id="UP001465668">
    <property type="component" value="Unassembled WGS sequence"/>
</dbReference>
<feature type="region of interest" description="Disordered" evidence="1">
    <location>
        <begin position="401"/>
        <end position="477"/>
    </location>
</feature>
<keyword evidence="2" id="KW-1133">Transmembrane helix</keyword>
<dbReference type="EMBL" id="JARVKM010000060">
    <property type="protein sequence ID" value="KAK9772576.1"/>
    <property type="molecule type" value="Genomic_DNA"/>
</dbReference>
<keyword evidence="4" id="KW-1185">Reference proteome</keyword>
<evidence type="ECO:0000256" key="2">
    <source>
        <dbReference type="SAM" id="Phobius"/>
    </source>
</evidence>
<sequence length="477" mass="52701">MKKEEEDMRDTPKKFELIEAIVVVLKDRHIPPWAEPSDVFSVLLLLGGEIVNKALAQLAGGTLTPVAFSFGWVSYAVTMLLASVGEANLMPRLPGDQLVVITAKNGYTRRNVSWVINRIFCDYQAWMHPAVKARLKFMLDEREAYMRRNAKPCTVIPRPGQTGLCIAIYEPSLIRSAGVPHHDFIYWSGIIVTLFQTLIAAIPIITGGEWVIFMITVCGTILALITGSLPQWKIEKWACRRNSHSTYLLTQGNGTQHVIVILGNGRGLNMEDLAVGGRSEYHLTNGLTRFSLAATAFLWIGLLVAAAGVSTSTWYLLGVGITGMLQNVLVVGWRRDPSALGIHLEFRAVLGEMTTMDSLLSLEAEHLGLGKCLLPIFFPGSLLPEEVAQWDALHKKTAEEEQRRRLEGHEQSRADHPQEGWVSHARNFENTKAKAKNLDSVTPGDKSKALPKLVSSGTANVKQSWKPPSTPTISQHT</sequence>
<organism evidence="3 4">
    <name type="scientific">Seiridium cardinale</name>
    <dbReference type="NCBI Taxonomy" id="138064"/>
    <lineage>
        <taxon>Eukaryota</taxon>
        <taxon>Fungi</taxon>
        <taxon>Dikarya</taxon>
        <taxon>Ascomycota</taxon>
        <taxon>Pezizomycotina</taxon>
        <taxon>Sordariomycetes</taxon>
        <taxon>Xylariomycetidae</taxon>
        <taxon>Amphisphaeriales</taxon>
        <taxon>Sporocadaceae</taxon>
        <taxon>Seiridium</taxon>
    </lineage>
</organism>
<proteinExistence type="predicted"/>
<accession>A0ABR2XFL4</accession>
<keyword evidence="2" id="KW-0812">Transmembrane</keyword>
<feature type="transmembrane region" description="Helical" evidence="2">
    <location>
        <begin position="184"/>
        <end position="205"/>
    </location>
</feature>
<keyword evidence="2" id="KW-0472">Membrane</keyword>
<protein>
    <submittedName>
        <fullName evidence="3">Uncharacterized protein</fullName>
    </submittedName>
</protein>
<evidence type="ECO:0000313" key="4">
    <source>
        <dbReference type="Proteomes" id="UP001465668"/>
    </source>
</evidence>
<evidence type="ECO:0000313" key="3">
    <source>
        <dbReference type="EMBL" id="KAK9772576.1"/>
    </source>
</evidence>
<comment type="caution">
    <text evidence="3">The sequence shown here is derived from an EMBL/GenBank/DDBJ whole genome shotgun (WGS) entry which is preliminary data.</text>
</comment>
<feature type="compositionally biased region" description="Basic and acidic residues" evidence="1">
    <location>
        <begin position="401"/>
        <end position="418"/>
    </location>
</feature>
<evidence type="ECO:0000256" key="1">
    <source>
        <dbReference type="SAM" id="MobiDB-lite"/>
    </source>
</evidence>
<gene>
    <name evidence="3" type="ORF">SCAR479_10793</name>
</gene>
<feature type="transmembrane region" description="Helical" evidence="2">
    <location>
        <begin position="314"/>
        <end position="333"/>
    </location>
</feature>